<evidence type="ECO:0000313" key="33">
    <source>
        <dbReference type="EMBL" id="KAK1883820.1"/>
    </source>
</evidence>
<evidence type="ECO:0000259" key="32">
    <source>
        <dbReference type="Pfam" id="PF00135"/>
    </source>
</evidence>
<evidence type="ECO:0000256" key="14">
    <source>
        <dbReference type="ARBA" id="ARBA00047368"/>
    </source>
</evidence>
<dbReference type="EC" id="3.1.1.-" evidence="31"/>
<evidence type="ECO:0000256" key="19">
    <source>
        <dbReference type="ARBA" id="ARBA00048680"/>
    </source>
</evidence>
<keyword evidence="34" id="KW-1185">Reference proteome</keyword>
<protein>
    <recommendedName>
        <fullName evidence="31">Carboxylic ester hydrolase</fullName>
        <ecNumber evidence="31">3.1.1.-</ecNumber>
    </recommendedName>
</protein>
<reference evidence="33" key="1">
    <citation type="submission" date="2023-04" db="EMBL/GenBank/DDBJ databases">
        <title>Chromosome-level genome of Chaenocephalus aceratus.</title>
        <authorList>
            <person name="Park H."/>
        </authorList>
    </citation>
    <scope>NUCLEOTIDE SEQUENCE</scope>
    <source>
        <strain evidence="33">DE</strain>
        <tissue evidence="33">Muscle</tissue>
    </source>
</reference>
<evidence type="ECO:0000256" key="30">
    <source>
        <dbReference type="ARBA" id="ARBA00064516"/>
    </source>
</evidence>
<dbReference type="GO" id="GO:0005576">
    <property type="term" value="C:extracellular region"/>
    <property type="evidence" value="ECO:0007669"/>
    <property type="project" value="UniProtKB-SubCell"/>
</dbReference>
<comment type="catalytic activity">
    <reaction evidence="19">
        <text>12-octadecanoyloxy-octadecanoate + H2O = 12-hydroxyoctadecanoate + octadecanoate + H(+)</text>
        <dbReference type="Rhea" id="RHEA:52080"/>
        <dbReference type="ChEBI" id="CHEBI:15377"/>
        <dbReference type="ChEBI" id="CHEBI:15378"/>
        <dbReference type="ChEBI" id="CHEBI:25629"/>
        <dbReference type="ChEBI" id="CHEBI:84201"/>
        <dbReference type="ChEBI" id="CHEBI:136330"/>
    </reaction>
    <physiologicalReaction direction="left-to-right" evidence="19">
        <dbReference type="Rhea" id="RHEA:52081"/>
    </physiologicalReaction>
</comment>
<evidence type="ECO:0000256" key="28">
    <source>
        <dbReference type="ARBA" id="ARBA00052473"/>
    </source>
</evidence>
<keyword evidence="4" id="KW-0719">Serine esterase</keyword>
<comment type="catalytic activity">
    <reaction evidence="26">
        <text>12-(9Z-hexadecenoyloxy)-octadecanoate + H2O = 12-hydroxyoctadecanoate + (9Z)-hexadecenoate + H(+)</text>
        <dbReference type="Rhea" id="RHEA:52072"/>
        <dbReference type="ChEBI" id="CHEBI:15377"/>
        <dbReference type="ChEBI" id="CHEBI:15378"/>
        <dbReference type="ChEBI" id="CHEBI:32372"/>
        <dbReference type="ChEBI" id="CHEBI:84201"/>
        <dbReference type="ChEBI" id="CHEBI:136312"/>
    </reaction>
    <physiologicalReaction direction="left-to-right" evidence="26">
        <dbReference type="Rhea" id="RHEA:52073"/>
    </physiologicalReaction>
</comment>
<evidence type="ECO:0000256" key="6">
    <source>
        <dbReference type="ARBA" id="ARBA00022729"/>
    </source>
</evidence>
<dbReference type="InterPro" id="IPR051093">
    <property type="entry name" value="Neuroligin/BSAL"/>
</dbReference>
<evidence type="ECO:0000256" key="15">
    <source>
        <dbReference type="ARBA" id="ARBA00047427"/>
    </source>
</evidence>
<evidence type="ECO:0000256" key="8">
    <source>
        <dbReference type="ARBA" id="ARBA00022963"/>
    </source>
</evidence>
<dbReference type="Pfam" id="PF00135">
    <property type="entry name" value="COesterase"/>
    <property type="match status" value="1"/>
</dbReference>
<evidence type="ECO:0000256" key="16">
    <source>
        <dbReference type="ARBA" id="ARBA00047653"/>
    </source>
</evidence>
<comment type="catalytic activity">
    <reaction evidence="25">
        <text>13-(9Z-hexadecenoyloxy)-octadecanoate + H2O = 13-hydroxy-octadecanoate + (9Z)-hexadecenoate + H(+)</text>
        <dbReference type="Rhea" id="RHEA:52076"/>
        <dbReference type="ChEBI" id="CHEBI:15377"/>
        <dbReference type="ChEBI" id="CHEBI:15378"/>
        <dbReference type="ChEBI" id="CHEBI:32372"/>
        <dbReference type="ChEBI" id="CHEBI:136304"/>
        <dbReference type="ChEBI" id="CHEBI:136315"/>
    </reaction>
    <physiologicalReaction direction="left-to-right" evidence="25">
        <dbReference type="Rhea" id="RHEA:52077"/>
    </physiologicalReaction>
</comment>
<comment type="catalytic activity">
    <reaction evidence="17">
        <text>9-hexadecanoyloxy-octadecanoate + H2O = 9-hydroxy-octadecanoate + hexadecanoate + H(+)</text>
        <dbReference type="Rhea" id="RHEA:52052"/>
        <dbReference type="ChEBI" id="CHEBI:7896"/>
        <dbReference type="ChEBI" id="CHEBI:15377"/>
        <dbReference type="ChEBI" id="CHEBI:15378"/>
        <dbReference type="ChEBI" id="CHEBI:83670"/>
        <dbReference type="ChEBI" id="CHEBI:136286"/>
    </reaction>
    <physiologicalReaction direction="left-to-right" evidence="17">
        <dbReference type="Rhea" id="RHEA:52053"/>
    </physiologicalReaction>
</comment>
<comment type="catalytic activity">
    <reaction evidence="13">
        <text>a butanoate ester + H2O = an aliphatic alcohol + butanoate + H(+)</text>
        <dbReference type="Rhea" id="RHEA:47348"/>
        <dbReference type="ChEBI" id="CHEBI:2571"/>
        <dbReference type="ChEBI" id="CHEBI:15377"/>
        <dbReference type="ChEBI" id="CHEBI:15378"/>
        <dbReference type="ChEBI" id="CHEBI:17968"/>
        <dbReference type="ChEBI" id="CHEBI:50477"/>
    </reaction>
    <physiologicalReaction direction="left-to-right" evidence="13">
        <dbReference type="Rhea" id="RHEA:47349"/>
    </physiologicalReaction>
</comment>
<evidence type="ECO:0000256" key="20">
    <source>
        <dbReference type="ARBA" id="ARBA00048701"/>
    </source>
</evidence>
<evidence type="ECO:0000256" key="11">
    <source>
        <dbReference type="ARBA" id="ARBA00023180"/>
    </source>
</evidence>
<comment type="catalytic activity">
    <reaction evidence="12">
        <text>a triacylglycerol + H2O = a diacylglycerol + a fatty acid + H(+)</text>
        <dbReference type="Rhea" id="RHEA:12044"/>
        <dbReference type="ChEBI" id="CHEBI:15377"/>
        <dbReference type="ChEBI" id="CHEBI:15378"/>
        <dbReference type="ChEBI" id="CHEBI:17855"/>
        <dbReference type="ChEBI" id="CHEBI:18035"/>
        <dbReference type="ChEBI" id="CHEBI:28868"/>
        <dbReference type="EC" id="3.1.1.3"/>
    </reaction>
    <physiologicalReaction direction="left-to-right" evidence="12">
        <dbReference type="Rhea" id="RHEA:12045"/>
    </physiologicalReaction>
</comment>
<evidence type="ECO:0000256" key="29">
    <source>
        <dbReference type="ARBA" id="ARBA00053019"/>
    </source>
</evidence>
<dbReference type="Gene3D" id="3.40.50.1820">
    <property type="entry name" value="alpha/beta hydrolase"/>
    <property type="match status" value="1"/>
</dbReference>
<comment type="catalytic activity">
    <reaction evidence="27">
        <text>an acetyl ester + H2O = an aliphatic alcohol + acetate + H(+)</text>
        <dbReference type="Rhea" id="RHEA:12957"/>
        <dbReference type="ChEBI" id="CHEBI:2571"/>
        <dbReference type="ChEBI" id="CHEBI:15377"/>
        <dbReference type="ChEBI" id="CHEBI:15378"/>
        <dbReference type="ChEBI" id="CHEBI:30089"/>
        <dbReference type="ChEBI" id="CHEBI:47622"/>
        <dbReference type="EC" id="3.1.1.6"/>
    </reaction>
    <physiologicalReaction direction="left-to-right" evidence="27">
        <dbReference type="Rhea" id="RHEA:12958"/>
    </physiologicalReaction>
</comment>
<comment type="catalytic activity">
    <reaction evidence="15">
        <text>13-octadecanoyloxy-octadecanoate + H2O = 13-hydroxy-octadecanoate + octadecanoate + H(+)</text>
        <dbReference type="Rhea" id="RHEA:52084"/>
        <dbReference type="ChEBI" id="CHEBI:15377"/>
        <dbReference type="ChEBI" id="CHEBI:15378"/>
        <dbReference type="ChEBI" id="CHEBI:25629"/>
        <dbReference type="ChEBI" id="CHEBI:136304"/>
        <dbReference type="ChEBI" id="CHEBI:136335"/>
    </reaction>
    <physiologicalReaction direction="left-to-right" evidence="15">
        <dbReference type="Rhea" id="RHEA:52085"/>
    </physiologicalReaction>
</comment>
<organism evidence="33 34">
    <name type="scientific">Dissostichus eleginoides</name>
    <name type="common">Patagonian toothfish</name>
    <name type="synonym">Dissostichus amissus</name>
    <dbReference type="NCBI Taxonomy" id="100907"/>
    <lineage>
        <taxon>Eukaryota</taxon>
        <taxon>Metazoa</taxon>
        <taxon>Chordata</taxon>
        <taxon>Craniata</taxon>
        <taxon>Vertebrata</taxon>
        <taxon>Euteleostomi</taxon>
        <taxon>Actinopterygii</taxon>
        <taxon>Neopterygii</taxon>
        <taxon>Teleostei</taxon>
        <taxon>Neoteleostei</taxon>
        <taxon>Acanthomorphata</taxon>
        <taxon>Eupercaria</taxon>
        <taxon>Perciformes</taxon>
        <taxon>Notothenioidei</taxon>
        <taxon>Nototheniidae</taxon>
        <taxon>Dissostichus</taxon>
    </lineage>
</organism>
<evidence type="ECO:0000256" key="21">
    <source>
        <dbReference type="ARBA" id="ARBA00048800"/>
    </source>
</evidence>
<dbReference type="GO" id="GO:0004771">
    <property type="term" value="F:sterol ester esterase activity"/>
    <property type="evidence" value="ECO:0007669"/>
    <property type="project" value="UniProtKB-EC"/>
</dbReference>
<dbReference type="AlphaFoldDB" id="A0AAD9F2Z2"/>
<evidence type="ECO:0000256" key="10">
    <source>
        <dbReference type="ARBA" id="ARBA00023157"/>
    </source>
</evidence>
<keyword evidence="8" id="KW-0442">Lipid degradation</keyword>
<comment type="subunit">
    <text evidence="30">Interacts with CLC.</text>
</comment>
<proteinExistence type="inferred from homology"/>
<evidence type="ECO:0000256" key="4">
    <source>
        <dbReference type="ARBA" id="ARBA00022487"/>
    </source>
</evidence>
<keyword evidence="7 31" id="KW-0378">Hydrolase</keyword>
<comment type="catalytic activity">
    <reaction evidence="18">
        <text>1,2,3-tri-(9Z-octadecenoyl)-glycerol + H2O = di-(9Z)-octadecenoylglycerol + (9Z)-octadecenoate + H(+)</text>
        <dbReference type="Rhea" id="RHEA:38575"/>
        <dbReference type="ChEBI" id="CHEBI:15377"/>
        <dbReference type="ChEBI" id="CHEBI:15378"/>
        <dbReference type="ChEBI" id="CHEBI:30823"/>
        <dbReference type="ChEBI" id="CHEBI:53753"/>
        <dbReference type="ChEBI" id="CHEBI:75945"/>
    </reaction>
    <physiologicalReaction direction="left-to-right" evidence="18">
        <dbReference type="Rhea" id="RHEA:38576"/>
    </physiologicalReaction>
</comment>
<comment type="catalytic activity">
    <reaction evidence="1">
        <text>9-(9Z-hexadecenoyloxy)-octadecanoate + H2O = (9Z)-hexadecenoate + 9-hydroxy-octadecanoate + H(+)</text>
        <dbReference type="Rhea" id="RHEA:52068"/>
        <dbReference type="ChEBI" id="CHEBI:15377"/>
        <dbReference type="ChEBI" id="CHEBI:15378"/>
        <dbReference type="ChEBI" id="CHEBI:32372"/>
        <dbReference type="ChEBI" id="CHEBI:136286"/>
        <dbReference type="ChEBI" id="CHEBI:136309"/>
    </reaction>
    <physiologicalReaction direction="left-to-right" evidence="1">
        <dbReference type="Rhea" id="RHEA:52069"/>
    </physiologicalReaction>
</comment>
<comment type="catalytic activity">
    <reaction evidence="14">
        <text>12-hexadecanoyloxy-octadecanoate + H2O = 12-hydroxyoctadecanoate + hexadecanoate + H(+)</text>
        <dbReference type="Rhea" id="RHEA:52056"/>
        <dbReference type="ChEBI" id="CHEBI:7896"/>
        <dbReference type="ChEBI" id="CHEBI:15377"/>
        <dbReference type="ChEBI" id="CHEBI:15378"/>
        <dbReference type="ChEBI" id="CHEBI:83677"/>
        <dbReference type="ChEBI" id="CHEBI:84201"/>
    </reaction>
    <physiologicalReaction direction="left-to-right" evidence="14">
        <dbReference type="Rhea" id="RHEA:52057"/>
    </physiologicalReaction>
</comment>
<name>A0AAD9F2Z2_DISEL</name>
<evidence type="ECO:0000256" key="12">
    <source>
        <dbReference type="ARBA" id="ARBA00023369"/>
    </source>
</evidence>
<dbReference type="SUPFAM" id="SSF53474">
    <property type="entry name" value="alpha/beta-Hydrolases"/>
    <property type="match status" value="1"/>
</dbReference>
<dbReference type="GO" id="GO:0004806">
    <property type="term" value="F:triacylglycerol lipase activity"/>
    <property type="evidence" value="ECO:0007669"/>
    <property type="project" value="UniProtKB-EC"/>
</dbReference>
<comment type="catalytic activity">
    <reaction evidence="28">
        <text>5-(9Z-hexadecenoyloxy)-octadecanoate + H2O = 5-hydroxy-octadecanoate + (9Z)-hexadecenoate + H(+)</text>
        <dbReference type="Rhea" id="RHEA:52092"/>
        <dbReference type="ChEBI" id="CHEBI:15377"/>
        <dbReference type="ChEBI" id="CHEBI:15378"/>
        <dbReference type="ChEBI" id="CHEBI:32372"/>
        <dbReference type="ChEBI" id="CHEBI:136369"/>
        <dbReference type="ChEBI" id="CHEBI:136370"/>
    </reaction>
    <physiologicalReaction direction="left-to-right" evidence="28">
        <dbReference type="Rhea" id="RHEA:52093"/>
    </physiologicalReaction>
</comment>
<feature type="domain" description="Carboxylesterase type B" evidence="32">
    <location>
        <begin position="26"/>
        <end position="528"/>
    </location>
</feature>
<comment type="catalytic activity">
    <reaction evidence="29">
        <text>a sterol ester + H2O = a sterol + a fatty acid + H(+)</text>
        <dbReference type="Rhea" id="RHEA:10100"/>
        <dbReference type="ChEBI" id="CHEBI:15377"/>
        <dbReference type="ChEBI" id="CHEBI:15378"/>
        <dbReference type="ChEBI" id="CHEBI:15889"/>
        <dbReference type="ChEBI" id="CHEBI:28868"/>
        <dbReference type="ChEBI" id="CHEBI:35915"/>
        <dbReference type="EC" id="3.1.1.13"/>
    </reaction>
    <physiologicalReaction direction="left-to-right" evidence="29">
        <dbReference type="Rhea" id="RHEA:10101"/>
    </physiologicalReaction>
</comment>
<comment type="catalytic activity">
    <reaction evidence="24">
        <text>13-(9Z-octadecenoyloxy)-octadecanoate + H2O = 13-hydroxy-octadecanoate + (9Z)-octadecenoate + H(+)</text>
        <dbReference type="Rhea" id="RHEA:52064"/>
        <dbReference type="ChEBI" id="CHEBI:15377"/>
        <dbReference type="ChEBI" id="CHEBI:15378"/>
        <dbReference type="ChEBI" id="CHEBI:30823"/>
        <dbReference type="ChEBI" id="CHEBI:136303"/>
        <dbReference type="ChEBI" id="CHEBI:136304"/>
    </reaction>
    <physiologicalReaction direction="left-to-right" evidence="24">
        <dbReference type="Rhea" id="RHEA:52065"/>
    </physiologicalReaction>
</comment>
<evidence type="ECO:0000256" key="1">
    <source>
        <dbReference type="ARBA" id="ARBA00000923"/>
    </source>
</evidence>
<dbReference type="PROSITE" id="PS00122">
    <property type="entry name" value="CARBOXYLESTERASE_B_1"/>
    <property type="match status" value="1"/>
</dbReference>
<comment type="catalytic activity">
    <reaction evidence="21">
        <text>9-(9Z-octadecenoyloxy)-octadecanoate + H2O = 9-hydroxy-octadecanoate + (9Z)-octadecenoate + H(+)</text>
        <dbReference type="Rhea" id="RHEA:52048"/>
        <dbReference type="ChEBI" id="CHEBI:15377"/>
        <dbReference type="ChEBI" id="CHEBI:15378"/>
        <dbReference type="ChEBI" id="CHEBI:30823"/>
        <dbReference type="ChEBI" id="CHEBI:136282"/>
        <dbReference type="ChEBI" id="CHEBI:136286"/>
    </reaction>
    <physiologicalReaction direction="left-to-right" evidence="21">
        <dbReference type="Rhea" id="RHEA:52049"/>
    </physiologicalReaction>
</comment>
<keyword evidence="10" id="KW-1015">Disulfide bond</keyword>
<evidence type="ECO:0000256" key="31">
    <source>
        <dbReference type="RuleBase" id="RU361235"/>
    </source>
</evidence>
<keyword evidence="9" id="KW-0443">Lipid metabolism</keyword>
<gene>
    <name evidence="33" type="ORF">KUDE01_022145</name>
</gene>
<feature type="signal peptide" evidence="31">
    <location>
        <begin position="1"/>
        <end position="21"/>
    </location>
</feature>
<sequence length="552" mass="60207">MMKMKMKSVVAIAVFLETVSAISLGVVNTEGGLVRGENIPLAAGRHMDVFKGIPFADVPETFMKPKPHPGWDICLQVYVAFNMTIGSKDCLYLNIWVPHNGSVPSDMPVMVWIYGGAFMTGSEKGFRILQFTKFSGQELADRGNVIVVSTGYRVGSLGFLSTGEPELAGNYGLWDQQAAIAWVHRNIRKFGGDPDNITIFGESAGGASVSLQILSPHNKGLFKRAISQNGVALSPWTISKDPRLFAVEVALKVNCPTDEGMASCLKEIDPALLTLVGSLNLSSSASEPIVYHLDLSPVIDGDFLPDHPSKLFHNAADIDLIAGVNNMDGHIFTSIDVPRINIDLLPVPVEDLEKLLAAFTKDKGDAALQAALSLYNSTWEQTTSLESIKKTLVDIETDFLFLASTQAALKLHADNAKTGRTYSYLFSEPNQMAGIIRPNPSWMGAEHVDGVPYLFGKPFTAPVLYLAESHPDLISYMIAYWTNFARTGDPNEGGLSVPATWPSFNSTGQKFVEINSKMNESYVGENMRMRYVDLWTNGIPSLPTIIPAILPE</sequence>
<evidence type="ECO:0000256" key="9">
    <source>
        <dbReference type="ARBA" id="ARBA00023098"/>
    </source>
</evidence>
<dbReference type="InterPro" id="IPR002018">
    <property type="entry name" value="CarbesteraseB"/>
</dbReference>
<comment type="catalytic activity">
    <reaction evidence="22">
        <text>9-octadecanoyloxy-octadecanoate + H2O = 9-hydroxy-octadecanoate + octadecanoate + H(+)</text>
        <dbReference type="Rhea" id="RHEA:52096"/>
        <dbReference type="ChEBI" id="CHEBI:15377"/>
        <dbReference type="ChEBI" id="CHEBI:15378"/>
        <dbReference type="ChEBI" id="CHEBI:25629"/>
        <dbReference type="ChEBI" id="CHEBI:136286"/>
        <dbReference type="ChEBI" id="CHEBI:136373"/>
    </reaction>
    <physiologicalReaction direction="left-to-right" evidence="22">
        <dbReference type="Rhea" id="RHEA:52097"/>
    </physiologicalReaction>
</comment>
<keyword evidence="5" id="KW-0964">Secreted</keyword>
<dbReference type="GO" id="GO:0008126">
    <property type="term" value="F:acetylesterase activity"/>
    <property type="evidence" value="ECO:0007669"/>
    <property type="project" value="UniProtKB-EC"/>
</dbReference>
<evidence type="ECO:0000256" key="7">
    <source>
        <dbReference type="ARBA" id="ARBA00022801"/>
    </source>
</evidence>
<comment type="subcellular location">
    <subcellularLocation>
        <location evidence="2">Secreted</location>
    </subcellularLocation>
</comment>
<evidence type="ECO:0000256" key="25">
    <source>
        <dbReference type="ARBA" id="ARBA00049322"/>
    </source>
</evidence>
<dbReference type="PANTHER" id="PTHR43903">
    <property type="entry name" value="NEUROLIGIN"/>
    <property type="match status" value="1"/>
</dbReference>
<accession>A0AAD9F2Z2</accession>
<evidence type="ECO:0000256" key="2">
    <source>
        <dbReference type="ARBA" id="ARBA00004613"/>
    </source>
</evidence>
<comment type="caution">
    <text evidence="33">The sequence shown here is derived from an EMBL/GenBank/DDBJ whole genome shotgun (WGS) entry which is preliminary data.</text>
</comment>
<evidence type="ECO:0000256" key="5">
    <source>
        <dbReference type="ARBA" id="ARBA00022525"/>
    </source>
</evidence>
<dbReference type="FunFam" id="3.40.50.1820:FF:000100">
    <property type="entry name" value="Carboxylic ester hydrolase"/>
    <property type="match status" value="1"/>
</dbReference>
<evidence type="ECO:0000256" key="3">
    <source>
        <dbReference type="ARBA" id="ARBA00005964"/>
    </source>
</evidence>
<evidence type="ECO:0000256" key="24">
    <source>
        <dbReference type="ARBA" id="ARBA00049296"/>
    </source>
</evidence>
<evidence type="ECO:0000256" key="22">
    <source>
        <dbReference type="ARBA" id="ARBA00049221"/>
    </source>
</evidence>
<comment type="catalytic activity">
    <reaction evidence="20">
        <text>12-(9Z-octadecenoyloxy)-octadecanoate + H2O = 12-hydroxyoctadecanoate + (9Z)-octadecenoate + H(+)</text>
        <dbReference type="Rhea" id="RHEA:52060"/>
        <dbReference type="ChEBI" id="CHEBI:15377"/>
        <dbReference type="ChEBI" id="CHEBI:15378"/>
        <dbReference type="ChEBI" id="CHEBI:30823"/>
        <dbReference type="ChEBI" id="CHEBI:84201"/>
        <dbReference type="ChEBI" id="CHEBI:136302"/>
    </reaction>
    <physiologicalReaction direction="left-to-right" evidence="20">
        <dbReference type="Rhea" id="RHEA:52061"/>
    </physiologicalReaction>
</comment>
<evidence type="ECO:0000313" key="34">
    <source>
        <dbReference type="Proteomes" id="UP001228049"/>
    </source>
</evidence>
<comment type="similarity">
    <text evidence="3 31">Belongs to the type-B carboxylesterase/lipase family.</text>
</comment>
<evidence type="ECO:0000256" key="26">
    <source>
        <dbReference type="ARBA" id="ARBA00049428"/>
    </source>
</evidence>
<evidence type="ECO:0000256" key="13">
    <source>
        <dbReference type="ARBA" id="ARBA00033629"/>
    </source>
</evidence>
<keyword evidence="6 31" id="KW-0732">Signal</keyword>
<dbReference type="EMBL" id="JASDAP010000022">
    <property type="protein sequence ID" value="KAK1883820.1"/>
    <property type="molecule type" value="Genomic_DNA"/>
</dbReference>
<dbReference type="Proteomes" id="UP001228049">
    <property type="component" value="Unassembled WGS sequence"/>
</dbReference>
<comment type="catalytic activity">
    <reaction evidence="23">
        <text>1,2,3-trioctanoylglycerol + H2O = dioctanoylglycerol + octanoate + H(+)</text>
        <dbReference type="Rhea" id="RHEA:47864"/>
        <dbReference type="ChEBI" id="CHEBI:15377"/>
        <dbReference type="ChEBI" id="CHEBI:15378"/>
        <dbReference type="ChEBI" id="CHEBI:25646"/>
        <dbReference type="ChEBI" id="CHEBI:76978"/>
        <dbReference type="ChEBI" id="CHEBI:88066"/>
    </reaction>
    <physiologicalReaction direction="left-to-right" evidence="23">
        <dbReference type="Rhea" id="RHEA:47865"/>
    </physiologicalReaction>
</comment>
<keyword evidence="11" id="KW-0325">Glycoprotein</keyword>
<dbReference type="InterPro" id="IPR019826">
    <property type="entry name" value="Carboxylesterase_B_AS"/>
</dbReference>
<dbReference type="GO" id="GO:0016042">
    <property type="term" value="P:lipid catabolic process"/>
    <property type="evidence" value="ECO:0007669"/>
    <property type="project" value="UniProtKB-KW"/>
</dbReference>
<evidence type="ECO:0000256" key="18">
    <source>
        <dbReference type="ARBA" id="ARBA00048386"/>
    </source>
</evidence>
<dbReference type="InterPro" id="IPR029058">
    <property type="entry name" value="AB_hydrolase_fold"/>
</dbReference>
<evidence type="ECO:0000256" key="27">
    <source>
        <dbReference type="ARBA" id="ARBA00051791"/>
    </source>
</evidence>
<evidence type="ECO:0000256" key="23">
    <source>
        <dbReference type="ARBA" id="ARBA00049290"/>
    </source>
</evidence>
<feature type="chain" id="PRO_5041775183" description="Carboxylic ester hydrolase" evidence="31">
    <location>
        <begin position="22"/>
        <end position="552"/>
    </location>
</feature>
<comment type="catalytic activity">
    <reaction evidence="16">
        <text>cholesteryl (9Z-octadecenoate) + H2O = cholesterol + (9Z)-octadecenoate + H(+)</text>
        <dbReference type="Rhea" id="RHEA:33875"/>
        <dbReference type="ChEBI" id="CHEBI:15377"/>
        <dbReference type="ChEBI" id="CHEBI:15378"/>
        <dbReference type="ChEBI" id="CHEBI:16113"/>
        <dbReference type="ChEBI" id="CHEBI:30823"/>
        <dbReference type="ChEBI" id="CHEBI:46898"/>
    </reaction>
    <physiologicalReaction direction="left-to-right" evidence="16">
        <dbReference type="Rhea" id="RHEA:33876"/>
    </physiologicalReaction>
</comment>
<evidence type="ECO:0000256" key="17">
    <source>
        <dbReference type="ARBA" id="ARBA00047863"/>
    </source>
</evidence>